<dbReference type="InterPro" id="IPR007487">
    <property type="entry name" value="ABC_transpt-TYRBP-like"/>
</dbReference>
<feature type="signal peptide" evidence="1">
    <location>
        <begin position="1"/>
        <end position="20"/>
    </location>
</feature>
<dbReference type="Gene3D" id="3.40.50.2300">
    <property type="match status" value="2"/>
</dbReference>
<sequence length="317" mass="32329">MLKRVAATALVGLLALPAAAEEVSVAVTAIVEHPALDAARDGIRDGLADLGFKVGENLKFSYESAQGNPATAAQIARKFIGEAPNVIVPISTPSAQAVVAGTKDIPVVFTAVTDPVGAGLVADAARPGGNVTGVSDMSPIPDHLALIREITPGVARLGIIYNPGEANSVALANRLKELAPGAGMQIVEANATKTAEVQQAARSLVGKVDAIYIPTDNTVVSALEAAVQVAEQNRIPLYAGDTDSVPRGAIAAIGFNYYDIGLQTAQIVARVLKGEAPGSIPVTQAQGTDLIVNPGAAEKMGVTIPEAVISRANTVVK</sequence>
<reference evidence="2 3" key="1">
    <citation type="submission" date="2019-03" db="EMBL/GenBank/DDBJ databases">
        <title>Genomic Encyclopedia of Type Strains, Phase IV (KMG-IV): sequencing the most valuable type-strain genomes for metagenomic binning, comparative biology and taxonomic classification.</title>
        <authorList>
            <person name="Goeker M."/>
        </authorList>
    </citation>
    <scope>NUCLEOTIDE SEQUENCE [LARGE SCALE GENOMIC DNA]</scope>
    <source>
        <strain evidence="2 3">DSM 19345</strain>
    </source>
</reference>
<keyword evidence="1" id="KW-0732">Signal</keyword>
<dbReference type="Pfam" id="PF04392">
    <property type="entry name" value="ABC_sub_bind"/>
    <property type="match status" value="1"/>
</dbReference>
<protein>
    <submittedName>
        <fullName evidence="2">Putative ABC transport system substrate-binding protein</fullName>
    </submittedName>
</protein>
<dbReference type="PANTHER" id="PTHR35271">
    <property type="entry name" value="ABC TRANSPORTER, SUBSTRATE-BINDING LIPOPROTEIN-RELATED"/>
    <property type="match status" value="1"/>
</dbReference>
<dbReference type="RefSeq" id="WP_132805421.1">
    <property type="nucleotide sequence ID" value="NZ_SMAK01000002.1"/>
</dbReference>
<organism evidence="2 3">
    <name type="scientific">Tepidamorphus gemmatus</name>
    <dbReference type="NCBI Taxonomy" id="747076"/>
    <lineage>
        <taxon>Bacteria</taxon>
        <taxon>Pseudomonadati</taxon>
        <taxon>Pseudomonadota</taxon>
        <taxon>Alphaproteobacteria</taxon>
        <taxon>Hyphomicrobiales</taxon>
        <taxon>Tepidamorphaceae</taxon>
        <taxon>Tepidamorphus</taxon>
    </lineage>
</organism>
<feature type="chain" id="PRO_5020975100" evidence="1">
    <location>
        <begin position="21"/>
        <end position="317"/>
    </location>
</feature>
<accession>A0A4R3MFZ4</accession>
<dbReference type="Proteomes" id="UP000295678">
    <property type="component" value="Unassembled WGS sequence"/>
</dbReference>
<name>A0A4R3MFZ4_9HYPH</name>
<keyword evidence="3" id="KW-1185">Reference proteome</keyword>
<dbReference type="InterPro" id="IPR028082">
    <property type="entry name" value="Peripla_BP_I"/>
</dbReference>
<evidence type="ECO:0000256" key="1">
    <source>
        <dbReference type="SAM" id="SignalP"/>
    </source>
</evidence>
<dbReference type="CDD" id="cd06325">
    <property type="entry name" value="PBP1_ABC_unchar_transporter"/>
    <property type="match status" value="1"/>
</dbReference>
<proteinExistence type="predicted"/>
<dbReference type="SUPFAM" id="SSF53822">
    <property type="entry name" value="Periplasmic binding protein-like I"/>
    <property type="match status" value="1"/>
</dbReference>
<evidence type="ECO:0000313" key="3">
    <source>
        <dbReference type="Proteomes" id="UP000295678"/>
    </source>
</evidence>
<evidence type="ECO:0000313" key="2">
    <source>
        <dbReference type="EMBL" id="TCT12655.1"/>
    </source>
</evidence>
<dbReference type="PANTHER" id="PTHR35271:SF1">
    <property type="entry name" value="ABC TRANSPORTER, SUBSTRATE-BINDING LIPOPROTEIN"/>
    <property type="match status" value="1"/>
</dbReference>
<gene>
    <name evidence="2" type="ORF">EDC22_102340</name>
</gene>
<dbReference type="OrthoDB" id="9776955at2"/>
<dbReference type="AlphaFoldDB" id="A0A4R3MFZ4"/>
<comment type="caution">
    <text evidence="2">The sequence shown here is derived from an EMBL/GenBank/DDBJ whole genome shotgun (WGS) entry which is preliminary data.</text>
</comment>
<dbReference type="EMBL" id="SMAK01000002">
    <property type="protein sequence ID" value="TCT12655.1"/>
    <property type="molecule type" value="Genomic_DNA"/>
</dbReference>